<dbReference type="GO" id="GO:0005615">
    <property type="term" value="C:extracellular space"/>
    <property type="evidence" value="ECO:0007669"/>
    <property type="project" value="TreeGrafter"/>
</dbReference>
<dbReference type="CDD" id="cd00087">
    <property type="entry name" value="FReD"/>
    <property type="match status" value="1"/>
</dbReference>
<dbReference type="Proteomes" id="UP000807504">
    <property type="component" value="Unassembled WGS sequence"/>
</dbReference>
<gene>
    <name evidence="7" type="ORF">HNY73_008769</name>
</gene>
<dbReference type="PROSITE" id="PS00514">
    <property type="entry name" value="FIBRINOGEN_C_1"/>
    <property type="match status" value="1"/>
</dbReference>
<dbReference type="GO" id="GO:0030246">
    <property type="term" value="F:carbohydrate binding"/>
    <property type="evidence" value="ECO:0007669"/>
    <property type="project" value="UniProtKB-ARBA"/>
</dbReference>
<dbReference type="Pfam" id="PF00147">
    <property type="entry name" value="Fibrinogen_C"/>
    <property type="match status" value="2"/>
</dbReference>
<comment type="caution">
    <text evidence="7">The sequence shown here is derived from an EMBL/GenBank/DDBJ whole genome shotgun (WGS) entry which is preliminary data.</text>
</comment>
<keyword evidence="2" id="KW-1015">Disulfide bond</keyword>
<name>A0A8T0F9S1_ARGBR</name>
<protein>
    <submittedName>
        <fullName evidence="7">Techylectin-5A like protein</fullName>
    </submittedName>
</protein>
<dbReference type="NCBIfam" id="NF040941">
    <property type="entry name" value="GGGWT_bact"/>
    <property type="match status" value="2"/>
</dbReference>
<dbReference type="InterPro" id="IPR020837">
    <property type="entry name" value="Fibrinogen_CS"/>
</dbReference>
<dbReference type="InterPro" id="IPR014716">
    <property type="entry name" value="Fibrinogen_a/b/g_C_1"/>
</dbReference>
<feature type="region of interest" description="Disordered" evidence="4">
    <location>
        <begin position="247"/>
        <end position="266"/>
    </location>
</feature>
<evidence type="ECO:0000256" key="5">
    <source>
        <dbReference type="SAM" id="SignalP"/>
    </source>
</evidence>
<accession>A0A8T0F9S1</accession>
<dbReference type="Gene3D" id="3.90.215.10">
    <property type="entry name" value="Gamma Fibrinogen, chain A, domain 1"/>
    <property type="match status" value="2"/>
</dbReference>
<evidence type="ECO:0000256" key="1">
    <source>
        <dbReference type="ARBA" id="ARBA00022837"/>
    </source>
</evidence>
<dbReference type="PANTHER" id="PTHR19143">
    <property type="entry name" value="FIBRINOGEN/TENASCIN/ANGIOPOEITIN"/>
    <property type="match status" value="1"/>
</dbReference>
<dbReference type="EMBL" id="JABXBU010000015">
    <property type="protein sequence ID" value="KAF8787142.1"/>
    <property type="molecule type" value="Genomic_DNA"/>
</dbReference>
<evidence type="ECO:0000256" key="3">
    <source>
        <dbReference type="ARBA" id="ARBA00053344"/>
    </source>
</evidence>
<evidence type="ECO:0000259" key="6">
    <source>
        <dbReference type="PROSITE" id="PS51406"/>
    </source>
</evidence>
<reference evidence="7" key="2">
    <citation type="submission" date="2020-06" db="EMBL/GenBank/DDBJ databases">
        <authorList>
            <person name="Sheffer M."/>
        </authorList>
    </citation>
    <scope>NUCLEOTIDE SEQUENCE</scope>
</reference>
<keyword evidence="1" id="KW-0106">Calcium</keyword>
<reference evidence="7" key="1">
    <citation type="journal article" date="2020" name="bioRxiv">
        <title>Chromosome-level reference genome of the European wasp spider Argiope bruennichi: a resource for studies on range expansion and evolutionary adaptation.</title>
        <authorList>
            <person name="Sheffer M.M."/>
            <person name="Hoppe A."/>
            <person name="Krehenwinkel H."/>
            <person name="Uhl G."/>
            <person name="Kuss A.W."/>
            <person name="Jensen L."/>
            <person name="Jensen C."/>
            <person name="Gillespie R.G."/>
            <person name="Hoff K.J."/>
            <person name="Prost S."/>
        </authorList>
    </citation>
    <scope>NUCLEOTIDE SEQUENCE</scope>
</reference>
<feature type="domain" description="Fibrinogen C-terminal" evidence="6">
    <location>
        <begin position="264"/>
        <end position="487"/>
    </location>
</feature>
<feature type="domain" description="Fibrinogen C-terminal" evidence="6">
    <location>
        <begin position="64"/>
        <end position="116"/>
    </location>
</feature>
<keyword evidence="8" id="KW-1185">Reference proteome</keyword>
<dbReference type="InterPro" id="IPR050373">
    <property type="entry name" value="Fibrinogen_C-term_domain"/>
</dbReference>
<comment type="function">
    <text evidence="3">Lectin involved in innate immunity. Agglutinates all types of human erythrocytes, Gram-positive and Gram-negative bacteria. Has a stronger agglutinating activity towards Gram-negative bacteria than towards Gram-positive bacteria. Specifically recognizes acetyl group-containing substances on agglutinated cells. The hemagglutinating activity was inhibited by EDTA, acetyl group-containing mono- and disaccharides, N-acetyl derivatives of amino acids, other acetyl group-containing substances, propionamide and benzamide. Enhances the antimicrobial activity of big defensin against Gram-positive bacteria but not against Gram-negative bacteria.</text>
</comment>
<dbReference type="InterPro" id="IPR002181">
    <property type="entry name" value="Fibrinogen_a/b/g_C_dom"/>
</dbReference>
<evidence type="ECO:0000256" key="4">
    <source>
        <dbReference type="SAM" id="MobiDB-lite"/>
    </source>
</evidence>
<dbReference type="InterPro" id="IPR036056">
    <property type="entry name" value="Fibrinogen-like_C"/>
</dbReference>
<keyword evidence="5" id="KW-0732">Signal</keyword>
<feature type="signal peptide" evidence="5">
    <location>
        <begin position="1"/>
        <end position="23"/>
    </location>
</feature>
<dbReference type="FunFam" id="3.90.215.10:FF:000001">
    <property type="entry name" value="Tenascin isoform 1"/>
    <property type="match status" value="1"/>
</dbReference>
<feature type="region of interest" description="Disordered" evidence="4">
    <location>
        <begin position="127"/>
        <end position="155"/>
    </location>
</feature>
<dbReference type="PANTHER" id="PTHR19143:SF327">
    <property type="entry name" value="FI21813P1-RELATED"/>
    <property type="match status" value="1"/>
</dbReference>
<proteinExistence type="predicted"/>
<dbReference type="AlphaFoldDB" id="A0A8T0F9S1"/>
<evidence type="ECO:0000256" key="2">
    <source>
        <dbReference type="ARBA" id="ARBA00023157"/>
    </source>
</evidence>
<dbReference type="SUPFAM" id="SSF56496">
    <property type="entry name" value="Fibrinogen C-terminal domain-like"/>
    <property type="match status" value="2"/>
</dbReference>
<sequence>MIFSPYRFLQIAVFAVLYLAVKCDEPPKECGAVKNAKAETYLETAAALIDKLRENLPEEGKNDCSCPPKPMDCDEIMQCGHNKSGVYQIWPRNRVMVGSVYVYCDMETSGGGWTVFALSKTFCGQKFSPKPRQNPKQHLPLPPKKPQKGGWGVADSQHPQPFQGNETTAKRQICQILNTPAGGRSLLKPGTSALYSINLIFGIIFTVLVTSTRAAPGLFGFGLGGYFGSHASDGNAGQSSKSYIKEKDGALNQPSHQQESKDDCSCPPKPMDCDEVMQCGKNSNGVYKIWPRNRVMSGSIDVYCDMETSGGGWTIIQRRGDYKSPADFFLKSWHSYKKGFGDLRRDFWLGNDNIYALSNQKKYYLRIELTDHRNNTRVAFYDQFWIDGEYHHYMLHAYDYSGDAGDALSRTHDGQKFSTIDRDNDNSTYHCAQKHKGGWWFADCHTSNLNGMYNSEKVKSSDGIIWATWRGSSTSLKMTEMKIRPADFKAGFLDMNIDAV</sequence>
<dbReference type="GO" id="GO:0098609">
    <property type="term" value="P:cell-cell adhesion"/>
    <property type="evidence" value="ECO:0007669"/>
    <property type="project" value="UniProtKB-ARBA"/>
</dbReference>
<dbReference type="PROSITE" id="PS51406">
    <property type="entry name" value="FIBRINOGEN_C_2"/>
    <property type="match status" value="2"/>
</dbReference>
<evidence type="ECO:0000313" key="8">
    <source>
        <dbReference type="Proteomes" id="UP000807504"/>
    </source>
</evidence>
<feature type="chain" id="PRO_5035773811" evidence="5">
    <location>
        <begin position="24"/>
        <end position="500"/>
    </location>
</feature>
<dbReference type="SMART" id="SM00186">
    <property type="entry name" value="FBG"/>
    <property type="match status" value="1"/>
</dbReference>
<organism evidence="7 8">
    <name type="scientific">Argiope bruennichi</name>
    <name type="common">Wasp spider</name>
    <name type="synonym">Aranea bruennichi</name>
    <dbReference type="NCBI Taxonomy" id="94029"/>
    <lineage>
        <taxon>Eukaryota</taxon>
        <taxon>Metazoa</taxon>
        <taxon>Ecdysozoa</taxon>
        <taxon>Arthropoda</taxon>
        <taxon>Chelicerata</taxon>
        <taxon>Arachnida</taxon>
        <taxon>Araneae</taxon>
        <taxon>Araneomorphae</taxon>
        <taxon>Entelegynae</taxon>
        <taxon>Araneoidea</taxon>
        <taxon>Araneidae</taxon>
        <taxon>Argiope</taxon>
    </lineage>
</organism>
<evidence type="ECO:0000313" key="7">
    <source>
        <dbReference type="EMBL" id="KAF8787142.1"/>
    </source>
</evidence>